<protein>
    <submittedName>
        <fullName evidence="2">Uncharacterized protein</fullName>
    </submittedName>
</protein>
<organism evidence="2 3">
    <name type="scientific">Pseudomonas fluorescens ICMP 11288</name>
    <dbReference type="NCBI Taxonomy" id="1198309"/>
    <lineage>
        <taxon>Bacteria</taxon>
        <taxon>Pseudomonadati</taxon>
        <taxon>Pseudomonadota</taxon>
        <taxon>Gammaproteobacteria</taxon>
        <taxon>Pseudomonadales</taxon>
        <taxon>Pseudomonadaceae</taxon>
        <taxon>Pseudomonas</taxon>
    </lineage>
</organism>
<feature type="compositionally biased region" description="Basic and acidic residues" evidence="1">
    <location>
        <begin position="364"/>
        <end position="375"/>
    </location>
</feature>
<proteinExistence type="predicted"/>
<feature type="compositionally biased region" description="Polar residues" evidence="1">
    <location>
        <begin position="334"/>
        <end position="352"/>
    </location>
</feature>
<feature type="region of interest" description="Disordered" evidence="1">
    <location>
        <begin position="330"/>
        <end position="385"/>
    </location>
</feature>
<sequence>MNVRSPKAPPKKPSPGNAAPPNNQATDTPPSTEHAQTAPDAKDEAEALDKAKAKVKRIADMLEHGKLVQMMRDPDSTENQYKLEELGKALNEESIKSLHKNPKYVEEVRTKIGELLSEKYIRHVQREATLGANFGQAPYDQGKADADSPWRSIEIMQENQRRLDLDASQRTQQSDPLTKKLIELGKPFQPPKTDSKPDNAVGEPGKKPLKTADQDKQPPLGKPSPRTAPHVKAPDKPASADNVQTEPTPLLSDDAKAKLKQLDELLSPDNIVKTLRNPHCQESRQRLRAIEDLVNDTSLNAWLPDPEMQTKLKKQVRHLVSPKNLQALLRDAGNTPNSGTSTDKQPQGSVSESLGPRAAPQVKTPDKPASTDEVHSQPPSPLSDDAKAKLNQLYELLSNDSIVKILREPHTQESMQRVKAIEDLLKKGSLDTWFPDPEMQTRLKRWARFVVSPGNLQALLRKP</sequence>
<evidence type="ECO:0000313" key="3">
    <source>
        <dbReference type="Proteomes" id="UP000054197"/>
    </source>
</evidence>
<evidence type="ECO:0000256" key="1">
    <source>
        <dbReference type="SAM" id="MobiDB-lite"/>
    </source>
</evidence>
<feature type="compositionally biased region" description="Basic and acidic residues" evidence="1">
    <location>
        <begin position="204"/>
        <end position="216"/>
    </location>
</feature>
<feature type="compositionally biased region" description="Low complexity" evidence="1">
    <location>
        <begin position="14"/>
        <end position="23"/>
    </location>
</feature>
<gene>
    <name evidence="2" type="ORF">AO063_24645</name>
</gene>
<accession>A0A0W0HMN2</accession>
<dbReference type="AlphaFoldDB" id="A0A0W0HMN2"/>
<dbReference type="Proteomes" id="UP000054197">
    <property type="component" value="Unassembled WGS sequence"/>
</dbReference>
<comment type="caution">
    <text evidence="2">The sequence shown here is derived from an EMBL/GenBank/DDBJ whole genome shotgun (WGS) entry which is preliminary data.</text>
</comment>
<evidence type="ECO:0000313" key="2">
    <source>
        <dbReference type="EMBL" id="KTB61992.1"/>
    </source>
</evidence>
<feature type="compositionally biased region" description="Basic and acidic residues" evidence="1">
    <location>
        <begin position="40"/>
        <end position="49"/>
    </location>
</feature>
<reference evidence="2 3" key="1">
    <citation type="submission" date="2015-09" db="EMBL/GenBank/DDBJ databases">
        <title>Genome sequence of ICMP 11288.</title>
        <authorList>
            <person name="Visnovsky S."/>
            <person name="Lu A."/>
            <person name="Panda P."/>
            <person name="Pitman A."/>
        </authorList>
    </citation>
    <scope>NUCLEOTIDE SEQUENCE [LARGE SCALE GENOMIC DNA]</scope>
    <source>
        <strain evidence="2 3">ICMP 11288</strain>
    </source>
</reference>
<feature type="region of interest" description="Disordered" evidence="1">
    <location>
        <begin position="1"/>
        <end position="49"/>
    </location>
</feature>
<feature type="region of interest" description="Disordered" evidence="1">
    <location>
        <begin position="131"/>
        <end position="255"/>
    </location>
</feature>
<dbReference type="EMBL" id="LKEF01000031">
    <property type="protein sequence ID" value="KTB61992.1"/>
    <property type="molecule type" value="Genomic_DNA"/>
</dbReference>
<name>A0A0W0HMN2_PSEFL</name>
<feature type="compositionally biased region" description="Polar residues" evidence="1">
    <location>
        <begin position="24"/>
        <end position="35"/>
    </location>
</feature>